<dbReference type="KEGG" id="tcr:507589.14"/>
<evidence type="ECO:0000256" key="7">
    <source>
        <dbReference type="ARBA" id="ARBA00023146"/>
    </source>
</evidence>
<dbReference type="Gene3D" id="3.40.50.620">
    <property type="entry name" value="HUPs"/>
    <property type="match status" value="1"/>
</dbReference>
<accession>Q4CLY6</accession>
<dbReference type="InterPro" id="IPR002305">
    <property type="entry name" value="aa-tRNA-synth_Ic"/>
</dbReference>
<dbReference type="Pfam" id="PF00579">
    <property type="entry name" value="tRNA-synt_1b"/>
    <property type="match status" value="1"/>
</dbReference>
<dbReference type="GO" id="GO:0004830">
    <property type="term" value="F:tryptophan-tRNA ligase activity"/>
    <property type="evidence" value="ECO:0007669"/>
    <property type="project" value="UniProtKB-EC"/>
</dbReference>
<dbReference type="GO" id="GO:0005524">
    <property type="term" value="F:ATP binding"/>
    <property type="evidence" value="ECO:0007669"/>
    <property type="project" value="UniProtKB-KW"/>
</dbReference>
<evidence type="ECO:0000256" key="2">
    <source>
        <dbReference type="ARBA" id="ARBA00013161"/>
    </source>
</evidence>
<dbReference type="InterPro" id="IPR014729">
    <property type="entry name" value="Rossmann-like_a/b/a_fold"/>
</dbReference>
<dbReference type="GO" id="GO:0006436">
    <property type="term" value="P:tryptophanyl-tRNA aminoacylation"/>
    <property type="evidence" value="ECO:0007669"/>
    <property type="project" value="InterPro"/>
</dbReference>
<keyword evidence="12" id="KW-1185">Reference proteome</keyword>
<dbReference type="GeneID" id="3532141"/>
<keyword evidence="5 9" id="KW-0067">ATP-binding</keyword>
<gene>
    <name evidence="11" type="ORF">Tc00.1047053507589.14</name>
</gene>
<organism evidence="11 12">
    <name type="scientific">Trypanosoma cruzi (strain CL Brener)</name>
    <dbReference type="NCBI Taxonomy" id="353153"/>
    <lineage>
        <taxon>Eukaryota</taxon>
        <taxon>Discoba</taxon>
        <taxon>Euglenozoa</taxon>
        <taxon>Kinetoplastea</taxon>
        <taxon>Metakinetoplastina</taxon>
        <taxon>Trypanosomatida</taxon>
        <taxon>Trypanosomatidae</taxon>
        <taxon>Trypanosoma</taxon>
        <taxon>Schizotrypanum</taxon>
    </lineage>
</organism>
<comment type="caution">
    <text evidence="11">The sequence shown here is derived from an EMBL/GenBank/DDBJ whole genome shotgun (WGS) entry which is preliminary data.</text>
</comment>
<evidence type="ECO:0000256" key="1">
    <source>
        <dbReference type="ARBA" id="ARBA00005594"/>
    </source>
</evidence>
<dbReference type="SUPFAM" id="SSF52374">
    <property type="entry name" value="Nucleotidylyl transferase"/>
    <property type="match status" value="1"/>
</dbReference>
<dbReference type="InterPro" id="IPR002306">
    <property type="entry name" value="Trp-tRNA-ligase"/>
</dbReference>
<sequence>MCLLSHKRSSSFITSRESGGETCFTSACIIAFFVVVVFLGVIHQVVCAVSKSCLSSPACLFSVRCGTAVHGRSSRLDPFVVRRVSRFAAPLVCGGRNCATTRGHDASRTERKEDVVTPWGVAATGPRGGDDGRVLARFRSEPVDEPLLQRLEETCNGRGEHAQATSTAQEEAGRMALHHFFRRGIVLSHRDFGAAIDCVRASFATGTHRAYLYTGRGPSARSMHIGHVIPFLLTRYLQDALGLPLVIQITDDEKHFFRDIPVSGERASGLVVENIKDIIAFGFDPRKTFIFRNTVYMGDMYPTVVQVQRMLTLSAVRNAFGLKDSDNVGKAAFPAVQAAPCFSSAFPRVLRRLAGDPPLKCIIPCAIDQDAFFLLAHNVAPRMKCCAPALLHTKFLPALKGAQFKMSSSAGENGVITLHDTEQEVRKKVRKAFSGGGGTLEDMRAEGVNLHADVAYRLIRFFCPDDNLLAEVTSKYSRGEMSSAEVKDLAADVVVRHVLSGWQARRAGVTDADVEHFSGIRSILL</sequence>
<dbReference type="Proteomes" id="UP000002296">
    <property type="component" value="Unassembled WGS sequence"/>
</dbReference>
<evidence type="ECO:0000256" key="6">
    <source>
        <dbReference type="ARBA" id="ARBA00022917"/>
    </source>
</evidence>
<feature type="transmembrane region" description="Helical" evidence="10">
    <location>
        <begin position="21"/>
        <end position="42"/>
    </location>
</feature>
<dbReference type="GO" id="GO:0005737">
    <property type="term" value="C:cytoplasm"/>
    <property type="evidence" value="ECO:0007669"/>
    <property type="project" value="TreeGrafter"/>
</dbReference>
<keyword evidence="7 9" id="KW-0030">Aminoacyl-tRNA synthetase</keyword>
<keyword evidence="6 9" id="KW-0648">Protein biosynthesis</keyword>
<keyword evidence="10" id="KW-1133">Transmembrane helix</keyword>
<evidence type="ECO:0000313" key="12">
    <source>
        <dbReference type="Proteomes" id="UP000002296"/>
    </source>
</evidence>
<evidence type="ECO:0000256" key="5">
    <source>
        <dbReference type="ARBA" id="ARBA00022840"/>
    </source>
</evidence>
<dbReference type="SMR" id="Q4CLY6"/>
<evidence type="ECO:0000313" key="11">
    <source>
        <dbReference type="EMBL" id="EAN81288.1"/>
    </source>
</evidence>
<name>Q4CLY6_TRYCC</name>
<dbReference type="PANTHER" id="PTHR10055">
    <property type="entry name" value="TRYPTOPHANYL-TRNA SYNTHETASE"/>
    <property type="match status" value="1"/>
</dbReference>
<evidence type="ECO:0000256" key="8">
    <source>
        <dbReference type="ARBA" id="ARBA00030268"/>
    </source>
</evidence>
<keyword evidence="3 9" id="KW-0436">Ligase</keyword>
<dbReference type="InParanoid" id="Q4CLY6"/>
<keyword evidence="4 9" id="KW-0547">Nucleotide-binding</keyword>
<evidence type="ECO:0000256" key="9">
    <source>
        <dbReference type="RuleBase" id="RU363036"/>
    </source>
</evidence>
<dbReference type="PaxDb" id="353153-Q4CLY6"/>
<comment type="similarity">
    <text evidence="1 9">Belongs to the class-I aminoacyl-tRNA synthetase family.</text>
</comment>
<reference evidence="11 12" key="1">
    <citation type="journal article" date="2005" name="Science">
        <title>The genome sequence of Trypanosoma cruzi, etiologic agent of Chagas disease.</title>
        <authorList>
            <person name="El-Sayed N.M."/>
            <person name="Myler P.J."/>
            <person name="Bartholomeu D.C."/>
            <person name="Nilsson D."/>
            <person name="Aggarwal G."/>
            <person name="Tran A.N."/>
            <person name="Ghedin E."/>
            <person name="Worthey E.A."/>
            <person name="Delcher A.L."/>
            <person name="Blandin G."/>
            <person name="Westenberger S.J."/>
            <person name="Caler E."/>
            <person name="Cerqueira G.C."/>
            <person name="Branche C."/>
            <person name="Haas B."/>
            <person name="Anupama A."/>
            <person name="Arner E."/>
            <person name="Aslund L."/>
            <person name="Attipoe P."/>
            <person name="Bontempi E."/>
            <person name="Bringaud F."/>
            <person name="Burton P."/>
            <person name="Cadag E."/>
            <person name="Campbell D.A."/>
            <person name="Carrington M."/>
            <person name="Crabtree J."/>
            <person name="Darban H."/>
            <person name="da Silveira J.F."/>
            <person name="de Jong P."/>
            <person name="Edwards K."/>
            <person name="Englund P.T."/>
            <person name="Fazelina G."/>
            <person name="Feldblyum T."/>
            <person name="Ferella M."/>
            <person name="Frasch A.C."/>
            <person name="Gull K."/>
            <person name="Horn D."/>
            <person name="Hou L."/>
            <person name="Huang Y."/>
            <person name="Kindlund E."/>
            <person name="Klingbeil M."/>
            <person name="Kluge S."/>
            <person name="Koo H."/>
            <person name="Lacerda D."/>
            <person name="Levin M.J."/>
            <person name="Lorenzi H."/>
            <person name="Louie T."/>
            <person name="Machado C.R."/>
            <person name="McCulloch R."/>
            <person name="McKenna A."/>
            <person name="Mizuno Y."/>
            <person name="Mottram J.C."/>
            <person name="Nelson S."/>
            <person name="Ochaya S."/>
            <person name="Osoegawa K."/>
            <person name="Pai G."/>
            <person name="Parsons M."/>
            <person name="Pentony M."/>
            <person name="Pettersson U."/>
            <person name="Pop M."/>
            <person name="Ramirez J.L."/>
            <person name="Rinta J."/>
            <person name="Robertson L."/>
            <person name="Salzberg S.L."/>
            <person name="Sanchez D.O."/>
            <person name="Seyler A."/>
            <person name="Sharma R."/>
            <person name="Shetty J."/>
            <person name="Simpson A.J."/>
            <person name="Sisk E."/>
            <person name="Tammi M.T."/>
            <person name="Tarleton R."/>
            <person name="Teixeira S."/>
            <person name="Van Aken S."/>
            <person name="Vogt C."/>
            <person name="Ward P.N."/>
            <person name="Wickstead B."/>
            <person name="Wortman J."/>
            <person name="White O."/>
            <person name="Fraser C.M."/>
            <person name="Stuart K.D."/>
            <person name="Andersson B."/>
        </authorList>
    </citation>
    <scope>NUCLEOTIDE SEQUENCE [LARGE SCALE GENOMIC DNA]</scope>
    <source>
        <strain evidence="11 12">CL Brener</strain>
    </source>
</reference>
<keyword evidence="10" id="KW-0812">Transmembrane</keyword>
<dbReference type="EMBL" id="AAHK01003795">
    <property type="protein sequence ID" value="EAN81288.1"/>
    <property type="molecule type" value="Genomic_DNA"/>
</dbReference>
<dbReference type="NCBIfam" id="TIGR00233">
    <property type="entry name" value="trpS"/>
    <property type="match status" value="1"/>
</dbReference>
<evidence type="ECO:0000256" key="4">
    <source>
        <dbReference type="ARBA" id="ARBA00022741"/>
    </source>
</evidence>
<dbReference type="STRING" id="353153.Q4CLY6"/>
<keyword evidence="10" id="KW-0472">Membrane</keyword>
<feature type="non-terminal residue" evidence="11">
    <location>
        <position position="525"/>
    </location>
</feature>
<dbReference type="EC" id="6.1.1.2" evidence="2"/>
<dbReference type="AlphaFoldDB" id="Q4CLY6"/>
<dbReference type="PRINTS" id="PR01039">
    <property type="entry name" value="TRNASYNTHTRP"/>
</dbReference>
<dbReference type="Gene3D" id="1.10.240.10">
    <property type="entry name" value="Tyrosyl-Transfer RNA Synthetase"/>
    <property type="match status" value="1"/>
</dbReference>
<proteinExistence type="inferred from homology"/>
<evidence type="ECO:0000256" key="10">
    <source>
        <dbReference type="SAM" id="Phobius"/>
    </source>
</evidence>
<dbReference type="RefSeq" id="XP_802734.1">
    <property type="nucleotide sequence ID" value="XM_797641.1"/>
</dbReference>
<evidence type="ECO:0000256" key="3">
    <source>
        <dbReference type="ARBA" id="ARBA00022598"/>
    </source>
</evidence>
<protein>
    <recommendedName>
        <fullName evidence="2">tryptophan--tRNA ligase</fullName>
        <ecNumber evidence="2">6.1.1.2</ecNumber>
    </recommendedName>
    <alternativeName>
        <fullName evidence="8">Tryptophanyl-tRNA synthetase</fullName>
    </alternativeName>
</protein>
<dbReference type="PANTHER" id="PTHR10055:SF8">
    <property type="entry name" value="TRYPTOPHAN--TRNA LIGASE"/>
    <property type="match status" value="1"/>
</dbReference>
<dbReference type="eggNOG" id="KOG2145">
    <property type="taxonomic scope" value="Eukaryota"/>
</dbReference>